<reference evidence="2 3" key="1">
    <citation type="journal article" date="2023" name="Arcadia Sci">
        <title>De novo assembly of a long-read Amblyomma americanum tick genome.</title>
        <authorList>
            <person name="Chou S."/>
            <person name="Poskanzer K.E."/>
            <person name="Rollins M."/>
            <person name="Thuy-Boun P.S."/>
        </authorList>
    </citation>
    <scope>NUCLEOTIDE SEQUENCE [LARGE SCALE GENOMIC DNA]</scope>
    <source>
        <strain evidence="2">F_SG_1</strain>
        <tissue evidence="2">Salivary glands</tissue>
    </source>
</reference>
<keyword evidence="3" id="KW-1185">Reference proteome</keyword>
<accession>A0AAQ4EP91</accession>
<organism evidence="2 3">
    <name type="scientific">Amblyomma americanum</name>
    <name type="common">Lone star tick</name>
    <dbReference type="NCBI Taxonomy" id="6943"/>
    <lineage>
        <taxon>Eukaryota</taxon>
        <taxon>Metazoa</taxon>
        <taxon>Ecdysozoa</taxon>
        <taxon>Arthropoda</taxon>
        <taxon>Chelicerata</taxon>
        <taxon>Arachnida</taxon>
        <taxon>Acari</taxon>
        <taxon>Parasitiformes</taxon>
        <taxon>Ixodida</taxon>
        <taxon>Ixodoidea</taxon>
        <taxon>Ixodidae</taxon>
        <taxon>Amblyomminae</taxon>
        <taxon>Amblyomma</taxon>
    </lineage>
</organism>
<gene>
    <name evidence="2" type="ORF">V5799_030267</name>
</gene>
<name>A0AAQ4EP91_AMBAM</name>
<evidence type="ECO:0000313" key="2">
    <source>
        <dbReference type="EMBL" id="KAK8776388.1"/>
    </source>
</evidence>
<keyword evidence="1" id="KW-0812">Transmembrane</keyword>
<evidence type="ECO:0000313" key="3">
    <source>
        <dbReference type="Proteomes" id="UP001321473"/>
    </source>
</evidence>
<protein>
    <recommendedName>
        <fullName evidence="4">Gustatory receptor</fullName>
    </recommendedName>
</protein>
<keyword evidence="1" id="KW-1133">Transmembrane helix</keyword>
<evidence type="ECO:0008006" key="4">
    <source>
        <dbReference type="Google" id="ProtNLM"/>
    </source>
</evidence>
<feature type="transmembrane region" description="Helical" evidence="1">
    <location>
        <begin position="73"/>
        <end position="93"/>
    </location>
</feature>
<evidence type="ECO:0000256" key="1">
    <source>
        <dbReference type="SAM" id="Phobius"/>
    </source>
</evidence>
<keyword evidence="1" id="KW-0472">Membrane</keyword>
<dbReference type="EMBL" id="JARKHS020013020">
    <property type="protein sequence ID" value="KAK8776388.1"/>
    <property type="molecule type" value="Genomic_DNA"/>
</dbReference>
<feature type="transmembrane region" description="Helical" evidence="1">
    <location>
        <begin position="169"/>
        <end position="189"/>
    </location>
</feature>
<dbReference type="AlphaFoldDB" id="A0AAQ4EP91"/>
<comment type="caution">
    <text evidence="2">The sequence shown here is derived from an EMBL/GenBank/DDBJ whole genome shotgun (WGS) entry which is preliminary data.</text>
</comment>
<sequence length="253" mass="27532">MDALCDLLEARFPLPAKSKRRLSCFYRGLMLLQMVEAADQNGQRAVRYFGAASSGLEVLSAAVNLSGALITLFWSYIPQTGTVVVALLASAYVSEMDSQLRSTAQCRVSSRADTITAGLAALKRDLRLVRHIVAAAEDAFQAGVLAAHLGYVARLCIAVYYVITNQFHVVSTYSYVMYVCYVVVHAIILSKSADGLTLQLQAFLLSLDPERYRLTVAGLFSLRPSSLAKVAGLVLTYTVLLLQTNMGFSARNC</sequence>
<proteinExistence type="predicted"/>
<dbReference type="Proteomes" id="UP001321473">
    <property type="component" value="Unassembled WGS sequence"/>
</dbReference>